<proteinExistence type="predicted"/>
<gene>
    <name evidence="1" type="ORF">JO379_003472</name>
</gene>
<dbReference type="GeneID" id="91570351"/>
<protein>
    <recommendedName>
        <fullName evidence="3">GNAT family N-acetyltransferase</fullName>
    </recommendedName>
</protein>
<keyword evidence="2" id="KW-1185">Reference proteome</keyword>
<reference evidence="1 2" key="1">
    <citation type="submission" date="2021-03" db="EMBL/GenBank/DDBJ databases">
        <title>Sequencing the genomes of 1000 actinobacteria strains.</title>
        <authorList>
            <person name="Klenk H.-P."/>
        </authorList>
    </citation>
    <scope>NUCLEOTIDE SEQUENCE [LARGE SCALE GENOMIC DNA]</scope>
    <source>
        <strain evidence="1 2">DSM 41480</strain>
    </source>
</reference>
<dbReference type="Proteomes" id="UP001519291">
    <property type="component" value="Unassembled WGS sequence"/>
</dbReference>
<comment type="caution">
    <text evidence="1">The sequence shown here is derived from an EMBL/GenBank/DDBJ whole genome shotgun (WGS) entry which is preliminary data.</text>
</comment>
<dbReference type="RefSeq" id="WP_209515688.1">
    <property type="nucleotide sequence ID" value="NZ_JAGIOH010000001.1"/>
</dbReference>
<dbReference type="EMBL" id="JAGIOH010000001">
    <property type="protein sequence ID" value="MBP2404003.1"/>
    <property type="molecule type" value="Genomic_DNA"/>
</dbReference>
<sequence>MSHSSAHRPFWASELSAALPRTGTPLVAIHYEACRRGDALVGAAVLEDKHGLTPPVPAHGLDLTPTTPVDHHVTAFHLL</sequence>
<evidence type="ECO:0008006" key="3">
    <source>
        <dbReference type="Google" id="ProtNLM"/>
    </source>
</evidence>
<accession>A0ABS4Y5G1</accession>
<evidence type="ECO:0000313" key="2">
    <source>
        <dbReference type="Proteomes" id="UP001519291"/>
    </source>
</evidence>
<evidence type="ECO:0000313" key="1">
    <source>
        <dbReference type="EMBL" id="MBP2404003.1"/>
    </source>
</evidence>
<name>A0ABS4Y5G1_9ACTN</name>
<organism evidence="1 2">
    <name type="scientific">Streptomyces syringium</name>
    <dbReference type="NCBI Taxonomy" id="76729"/>
    <lineage>
        <taxon>Bacteria</taxon>
        <taxon>Bacillati</taxon>
        <taxon>Actinomycetota</taxon>
        <taxon>Actinomycetes</taxon>
        <taxon>Kitasatosporales</taxon>
        <taxon>Streptomycetaceae</taxon>
        <taxon>Streptomyces</taxon>
    </lineage>
</organism>